<dbReference type="Gene3D" id="3.90.226.10">
    <property type="entry name" value="2-enoyl-CoA Hydratase, Chain A, domain 1"/>
    <property type="match status" value="2"/>
</dbReference>
<dbReference type="InParanoid" id="A0A0U5JET0"/>
<dbReference type="STRING" id="389348.PNK_1262"/>
<dbReference type="PANTHER" id="PTHR43842:SF2">
    <property type="entry name" value="PROPIONYL-COA CARBOXYLASE BETA CHAIN, MITOCHONDRIAL"/>
    <property type="match status" value="1"/>
</dbReference>
<dbReference type="GO" id="GO:0016740">
    <property type="term" value="F:transferase activity"/>
    <property type="evidence" value="ECO:0007669"/>
    <property type="project" value="UniProtKB-KW"/>
</dbReference>
<gene>
    <name evidence="2" type="ORF">PNK_1262</name>
</gene>
<evidence type="ECO:0000313" key="2">
    <source>
        <dbReference type="EMBL" id="CUI16879.1"/>
    </source>
</evidence>
<reference evidence="3" key="1">
    <citation type="submission" date="2015-09" db="EMBL/GenBank/DDBJ databases">
        <authorList>
            <person name="Bertelli C."/>
        </authorList>
    </citation>
    <scope>NUCLEOTIDE SEQUENCE [LARGE SCALE GENOMIC DNA]</scope>
    <source>
        <strain evidence="3">KNic</strain>
    </source>
</reference>
<dbReference type="RefSeq" id="WP_059061005.1">
    <property type="nucleotide sequence ID" value="NZ_LN879502.1"/>
</dbReference>
<dbReference type="KEGG" id="pnl:PNK_1262"/>
<feature type="domain" description="Acetyl-coenzyme A carboxylase carboxyl transferase subunit beta" evidence="1">
    <location>
        <begin position="687"/>
        <end position="837"/>
    </location>
</feature>
<evidence type="ECO:0000259" key="1">
    <source>
        <dbReference type="Pfam" id="PF01039"/>
    </source>
</evidence>
<proteinExistence type="predicted"/>
<dbReference type="Proteomes" id="UP000069902">
    <property type="component" value="Chromosome cPNK"/>
</dbReference>
<dbReference type="AlphaFoldDB" id="A0A0U5JET0"/>
<protein>
    <submittedName>
        <fullName evidence="2">Carboxyl transferase-family protein</fullName>
    </submittedName>
</protein>
<dbReference type="InterPro" id="IPR029045">
    <property type="entry name" value="ClpP/crotonase-like_dom_sf"/>
</dbReference>
<organism evidence="2 3">
    <name type="scientific">Candidatus Protochlamydia naegleriophila</name>
    <dbReference type="NCBI Taxonomy" id="389348"/>
    <lineage>
        <taxon>Bacteria</taxon>
        <taxon>Pseudomonadati</taxon>
        <taxon>Chlamydiota</taxon>
        <taxon>Chlamydiia</taxon>
        <taxon>Parachlamydiales</taxon>
        <taxon>Parachlamydiaceae</taxon>
        <taxon>Candidatus Protochlamydia</taxon>
    </lineage>
</organism>
<dbReference type="Pfam" id="PF01039">
    <property type="entry name" value="Carboxyl_trans"/>
    <property type="match status" value="1"/>
</dbReference>
<dbReference type="PATRIC" id="fig|389348.3.peg.1408"/>
<dbReference type="SUPFAM" id="SSF52096">
    <property type="entry name" value="ClpP/crotonase"/>
    <property type="match status" value="2"/>
</dbReference>
<evidence type="ECO:0000313" key="3">
    <source>
        <dbReference type="Proteomes" id="UP000069902"/>
    </source>
</evidence>
<dbReference type="InterPro" id="IPR051047">
    <property type="entry name" value="AccD/PCCB"/>
</dbReference>
<accession>A0A0U5JET0</accession>
<keyword evidence="3" id="KW-1185">Reference proteome</keyword>
<dbReference type="InterPro" id="IPR034733">
    <property type="entry name" value="AcCoA_carboxyl_beta"/>
</dbReference>
<dbReference type="PANTHER" id="PTHR43842">
    <property type="entry name" value="PROPIONYL-COA CARBOXYLASE BETA CHAIN"/>
    <property type="match status" value="1"/>
</dbReference>
<name>A0A0U5JET0_9BACT</name>
<dbReference type="GO" id="GO:0004658">
    <property type="term" value="F:propionyl-CoA carboxylase activity"/>
    <property type="evidence" value="ECO:0007669"/>
    <property type="project" value="TreeGrafter"/>
</dbReference>
<keyword evidence="2" id="KW-0808">Transferase</keyword>
<dbReference type="EMBL" id="LN879502">
    <property type="protein sequence ID" value="CUI16879.1"/>
    <property type="molecule type" value="Genomic_DNA"/>
</dbReference>
<sequence length="920" mass="104147">MNLKAKQCEIKKESSKKHFIEYLSENHIIYKWLELNKEEHKQIINLKSNKFINIEGDLFKEFICLKKDQSYLILFLREVTLSFQDKQPISTLYELTINKKKSPSLKLYRQHHDNRLLLIHSTDLSKSILNNSDQSVCFFKDSYAEIQVDIHVFESEIFIDIKDKKAKKLLNFSSISFLKHPFKKLNYHLKLYISSKVSENSKISLLIQNEIERLLDEINLLPLQVKKKAADNLKKSPSEIAALYYFYKSAPNLRENSQTFLNQMLETNSKNFIQSLDCIFNHEKKAQDNSLIWAYRIPELIERCATKFRSTYPLKVNRIEHKVSSSFVELDLDPKTIQTNSLTGLINHNKGELIPAKNEYGQLRSWGQNRVGVVVGIKIDDLNTGFPVKRLLIIGDLTHKGKGTISANECAYINAAIRYAHKENIPIDWFATSFGVEISQERGVENLDASASTARAIIRYAHSKGVIINIIVDSVSTGAQAYWNALAAILPDTRGILIMTSKSSMILTGYRALVAALQSHLHSLDIQQAAKKIYPDGLKCLGGYSNVFGPNGEAMCLASNIQEACEILLLHHYYSALRKGDKIATSRPINISKNSGTVNIDLISKEIQNIQKGAIVKRELLLEALQTPGSPPALVLWKDAVGYQKASCNESKTCRSGLMSQDPNTIVQEMLIGSQPTMVIFPPLGPLTPADSLLVAKAIYKANRRMPVLIIGNLSGFNSDPLSMENHQLSSGAQIARAIVEHEGPITIIILGRLIGGTFVVFSKQLNPTLKIMAVEKSHIQVVGAQVAVKVLFHKRILNKAKQDDRLTNFIQRQEEINNIQNQTIQNHTYEKSHHYQVTSNAAQNISPMSKEYEANLRKIIEEIEFQERQAYEDYHDTERALKVNAIDIECAPNNLYDAFVQMQEKSLKEFIESSQTFEE</sequence>